<dbReference type="InterPro" id="IPR043502">
    <property type="entry name" value="DNA/RNA_pol_sf"/>
</dbReference>
<dbReference type="SUPFAM" id="SSF56672">
    <property type="entry name" value="DNA/RNA polymerases"/>
    <property type="match status" value="1"/>
</dbReference>
<dbReference type="PANTHER" id="PTHR37984:SF5">
    <property type="entry name" value="PROTEIN NYNRIN-LIKE"/>
    <property type="match status" value="1"/>
</dbReference>
<proteinExistence type="predicted"/>
<dbReference type="EMBL" id="KD052036">
    <property type="protein sequence ID" value="EMS64805.1"/>
    <property type="molecule type" value="Genomic_DNA"/>
</dbReference>
<dbReference type="InterPro" id="IPR043128">
    <property type="entry name" value="Rev_trsase/Diguanyl_cyclase"/>
</dbReference>
<reference evidence="1" key="1">
    <citation type="journal article" date="2013" name="Nature">
        <title>Draft genome of the wheat A-genome progenitor Triticum urartu.</title>
        <authorList>
            <person name="Ling H.Q."/>
            <person name="Zhao S."/>
            <person name="Liu D."/>
            <person name="Wang J."/>
            <person name="Sun H."/>
            <person name="Zhang C."/>
            <person name="Fan H."/>
            <person name="Li D."/>
            <person name="Dong L."/>
            <person name="Tao Y."/>
            <person name="Gao C."/>
            <person name="Wu H."/>
            <person name="Li Y."/>
            <person name="Cui Y."/>
            <person name="Guo X."/>
            <person name="Zheng S."/>
            <person name="Wang B."/>
            <person name="Yu K."/>
            <person name="Liang Q."/>
            <person name="Yang W."/>
            <person name="Lou X."/>
            <person name="Chen J."/>
            <person name="Feng M."/>
            <person name="Jian J."/>
            <person name="Zhang X."/>
            <person name="Luo G."/>
            <person name="Jiang Y."/>
            <person name="Liu J."/>
            <person name="Wang Z."/>
            <person name="Sha Y."/>
            <person name="Zhang B."/>
            <person name="Wu H."/>
            <person name="Tang D."/>
            <person name="Shen Q."/>
            <person name="Xue P."/>
            <person name="Zou S."/>
            <person name="Wang X."/>
            <person name="Liu X."/>
            <person name="Wang F."/>
            <person name="Yang Y."/>
            <person name="An X."/>
            <person name="Dong Z."/>
            <person name="Zhang K."/>
            <person name="Zhang X."/>
            <person name="Luo M.C."/>
            <person name="Dvorak J."/>
            <person name="Tong Y."/>
            <person name="Wang J."/>
            <person name="Yang H."/>
            <person name="Li Z."/>
            <person name="Wang D."/>
            <person name="Zhang A."/>
            <person name="Wang J."/>
        </authorList>
    </citation>
    <scope>NUCLEOTIDE SEQUENCE</scope>
</reference>
<dbReference type="InterPro" id="IPR050951">
    <property type="entry name" value="Retrovirus_Pol_polyprotein"/>
</dbReference>
<dbReference type="OMA" id="VMEEGHN"/>
<dbReference type="eggNOG" id="KOG0017">
    <property type="taxonomic scope" value="Eukaryota"/>
</dbReference>
<accession>M8AIK6</accession>
<gene>
    <name evidence="1" type="ORF">TRIUR3_33527</name>
</gene>
<dbReference type="PANTHER" id="PTHR37984">
    <property type="entry name" value="PROTEIN CBG26694"/>
    <property type="match status" value="1"/>
</dbReference>
<name>M8AIK6_TRIUA</name>
<evidence type="ECO:0000313" key="1">
    <source>
        <dbReference type="EMBL" id="EMS64805.1"/>
    </source>
</evidence>
<organism evidence="1">
    <name type="scientific">Triticum urartu</name>
    <name type="common">Red wild einkorn</name>
    <name type="synonym">Crithodium urartu</name>
    <dbReference type="NCBI Taxonomy" id="4572"/>
    <lineage>
        <taxon>Eukaryota</taxon>
        <taxon>Viridiplantae</taxon>
        <taxon>Streptophyta</taxon>
        <taxon>Embryophyta</taxon>
        <taxon>Tracheophyta</taxon>
        <taxon>Spermatophyta</taxon>
        <taxon>Magnoliopsida</taxon>
        <taxon>Liliopsida</taxon>
        <taxon>Poales</taxon>
        <taxon>Poaceae</taxon>
        <taxon>BOP clade</taxon>
        <taxon>Pooideae</taxon>
        <taxon>Triticodae</taxon>
        <taxon>Triticeae</taxon>
        <taxon>Triticinae</taxon>
        <taxon>Triticum</taxon>
    </lineage>
</organism>
<protein>
    <submittedName>
        <fullName evidence="1">Uncharacterized protein</fullName>
    </submittedName>
</protein>
<dbReference type="Gene3D" id="3.30.70.270">
    <property type="match status" value="2"/>
</dbReference>
<sequence>METRPGVPQNGGNGLVFDRPGKKETLIDDLKETFDNLQVYKMMLNPAKCVFGVLGGKLLGFLVSERGIEANPEKIKAITSLAKPACINDVQHLAGCIAALSQFISRLGEKAISLYQMMKKTNHFVWSDAADQAFEALKKQLAESPVPTAPIDIDPLLLYVVANSRGVSMAIMVEKKESGKEYPVQWPVYYISEVLIESKQRCPNWQKLVYGMFMASLPSRWRLPTRSTRRLSAARGNDIVLKMTTQQARDLTAAISDLFGRRGCRLSRTRLRVRADRGVHLHLWLRRERSSCAVAVDAEAAAPSHTPTTPPPSRRIGVRRRPGALVVPLESPPSSSCSSRVAAALALAGGAYNGVAPGTHLRGGSSSRTRAAGDLLFAGDAAGQPALGSSAGLCCGFEIQVTRELLDLFISSSRSPLSTRFDQVEASLRGHMHALGI</sequence>
<dbReference type="STRING" id="4572.M8AIK6"/>
<dbReference type="AlphaFoldDB" id="M8AIK6"/>